<dbReference type="Pfam" id="PF04066">
    <property type="entry name" value="MrpF_PhaF"/>
    <property type="match status" value="1"/>
</dbReference>
<keyword evidence="3 7" id="KW-0812">Transmembrane</keyword>
<reference evidence="8 9" key="1">
    <citation type="submission" date="2018-11" db="EMBL/GenBank/DDBJ databases">
        <title>Whole genome sequence of Streptomyces paromomycinus NBRC 15454(T).</title>
        <authorList>
            <person name="Komaki H."/>
            <person name="Tamura T."/>
        </authorList>
    </citation>
    <scope>NUCLEOTIDE SEQUENCE [LARGE SCALE GENOMIC DNA]</scope>
    <source>
        <strain evidence="8 9">NBRC 15454</strain>
    </source>
</reference>
<feature type="transmembrane region" description="Helical" evidence="7">
    <location>
        <begin position="101"/>
        <end position="120"/>
    </location>
</feature>
<keyword evidence="9" id="KW-1185">Reference proteome</keyword>
<dbReference type="Proteomes" id="UP000286746">
    <property type="component" value="Unassembled WGS sequence"/>
</dbReference>
<dbReference type="EMBL" id="BHZD01000001">
    <property type="protein sequence ID" value="GCD47369.1"/>
    <property type="molecule type" value="Genomic_DNA"/>
</dbReference>
<dbReference type="InterPro" id="IPR007208">
    <property type="entry name" value="MrpF/PhaF-like"/>
</dbReference>
<feature type="transmembrane region" description="Helical" evidence="7">
    <location>
        <begin position="62"/>
        <end position="81"/>
    </location>
</feature>
<comment type="subcellular location">
    <subcellularLocation>
        <location evidence="1">Cell membrane</location>
        <topology evidence="1">Multi-pass membrane protein</topology>
    </subcellularLocation>
</comment>
<keyword evidence="5 7" id="KW-0472">Membrane</keyword>
<dbReference type="RefSeq" id="WP_170251952.1">
    <property type="nucleotide sequence ID" value="NZ_BHZD01000001.1"/>
</dbReference>
<sequence>MNGWLLAAALLLLVGFAPTVWGAASGPVRRRIMAQNLATLVACLAVLLLAQGYARPSYVDLGLVLAVLGPAGTLVYARLLADELAGQPVRDRVARALDRAMTPLAALSVPLVVLPLCVAAGPGRAMVKLLVIGVLLVGGNIVSSRALSGRRAGEKAGKQPGQRPGDKAGAAADE</sequence>
<evidence type="ECO:0008006" key="10">
    <source>
        <dbReference type="Google" id="ProtNLM"/>
    </source>
</evidence>
<evidence type="ECO:0000256" key="1">
    <source>
        <dbReference type="ARBA" id="ARBA00004651"/>
    </source>
</evidence>
<evidence type="ECO:0000256" key="5">
    <source>
        <dbReference type="ARBA" id="ARBA00023136"/>
    </source>
</evidence>
<evidence type="ECO:0000256" key="7">
    <source>
        <dbReference type="SAM" id="Phobius"/>
    </source>
</evidence>
<comment type="caution">
    <text evidence="8">The sequence shown here is derived from an EMBL/GenBank/DDBJ whole genome shotgun (WGS) entry which is preliminary data.</text>
</comment>
<feature type="transmembrane region" description="Helical" evidence="7">
    <location>
        <begin position="32"/>
        <end position="50"/>
    </location>
</feature>
<dbReference type="GO" id="GO:0005886">
    <property type="term" value="C:plasma membrane"/>
    <property type="evidence" value="ECO:0007669"/>
    <property type="project" value="UniProtKB-SubCell"/>
</dbReference>
<evidence type="ECO:0000256" key="3">
    <source>
        <dbReference type="ARBA" id="ARBA00022692"/>
    </source>
</evidence>
<keyword evidence="4 7" id="KW-1133">Transmembrane helix</keyword>
<evidence type="ECO:0000256" key="6">
    <source>
        <dbReference type="SAM" id="MobiDB-lite"/>
    </source>
</evidence>
<dbReference type="GO" id="GO:0015075">
    <property type="term" value="F:monoatomic ion transmembrane transporter activity"/>
    <property type="evidence" value="ECO:0007669"/>
    <property type="project" value="InterPro"/>
</dbReference>
<keyword evidence="2" id="KW-1003">Cell membrane</keyword>
<evidence type="ECO:0000313" key="8">
    <source>
        <dbReference type="EMBL" id="GCD47369.1"/>
    </source>
</evidence>
<gene>
    <name evidence="8" type="ORF">GKJPGBOP_07135</name>
</gene>
<organism evidence="8 9">
    <name type="scientific">Streptomyces paromomycinus</name>
    <name type="common">Streptomyces rimosus subsp. paromomycinus</name>
    <dbReference type="NCBI Taxonomy" id="92743"/>
    <lineage>
        <taxon>Bacteria</taxon>
        <taxon>Bacillati</taxon>
        <taxon>Actinomycetota</taxon>
        <taxon>Actinomycetes</taxon>
        <taxon>Kitasatosporales</taxon>
        <taxon>Streptomycetaceae</taxon>
        <taxon>Streptomyces</taxon>
    </lineage>
</organism>
<evidence type="ECO:0000256" key="2">
    <source>
        <dbReference type="ARBA" id="ARBA00022475"/>
    </source>
</evidence>
<proteinExistence type="predicted"/>
<feature type="region of interest" description="Disordered" evidence="6">
    <location>
        <begin position="149"/>
        <end position="174"/>
    </location>
</feature>
<name>A0A401WDM1_STREY</name>
<evidence type="ECO:0000313" key="9">
    <source>
        <dbReference type="Proteomes" id="UP000286746"/>
    </source>
</evidence>
<protein>
    <recommendedName>
        <fullName evidence="10">Multisubunit sodium/proton antiporter MrpF subunit</fullName>
    </recommendedName>
</protein>
<feature type="transmembrane region" description="Helical" evidence="7">
    <location>
        <begin position="127"/>
        <end position="147"/>
    </location>
</feature>
<accession>A0A401WDM1</accession>
<evidence type="ECO:0000256" key="4">
    <source>
        <dbReference type="ARBA" id="ARBA00022989"/>
    </source>
</evidence>
<dbReference type="AlphaFoldDB" id="A0A401WDM1"/>